<dbReference type="GO" id="GO:0000030">
    <property type="term" value="F:mannosyltransferase activity"/>
    <property type="evidence" value="ECO:0007669"/>
    <property type="project" value="TreeGrafter"/>
</dbReference>
<sequence length="446" mass="50199">MKQRVTYFVPKRTEIGQINTGIDSLRYNGDAAVEKVLTLRLDELPTELRTALVEIGEIHLKWVSRWNHANSPSILARLVPGLHVFTPQPANVCPLLKTMFGPLKCNTPEIDSQAYWYLPKIVPFQTWLARTFCASTKGQCVEEIAALTQAGYIDIDLTHDKLRLAAYWPTPTSNHLVTKYGERCEVGVLQEEESNDPQKTKLGGYLTVLGEDKKPKGTLFSFPSRHFTHPNGTYTVSFNHPTGLHPELSIFLNTHQMKCPLYTYLTLPTFLFLDQYSFSDPLVLSSQGLDSLINLKGETNLEAPDWAVQNSWGSAALFKLNPQSNHITIKTHLRYLQANSTDSESGYKTIDIPWPIVFYSCPANGSLENPFDRVNLGYDGILGDGVFYHLTPEGTELVERVRVPVLEDKPWVGIVTFLLVLVGFAIVVLPLLMKRLGWRGGRRKVE</sequence>
<dbReference type="GO" id="GO:1990529">
    <property type="term" value="C:glycosylphosphatidylinositol-mannosyltransferase I complex"/>
    <property type="evidence" value="ECO:0007669"/>
    <property type="project" value="TreeGrafter"/>
</dbReference>
<evidence type="ECO:0000256" key="9">
    <source>
        <dbReference type="ARBA" id="ARBA00023136"/>
    </source>
</evidence>
<evidence type="ECO:0000313" key="12">
    <source>
        <dbReference type="EMBL" id="KAF2858182.1"/>
    </source>
</evidence>
<name>A0A6A7BSX9_9PEZI</name>
<dbReference type="EMBL" id="MU006016">
    <property type="protein sequence ID" value="KAF2858182.1"/>
    <property type="molecule type" value="Genomic_DNA"/>
</dbReference>
<evidence type="ECO:0000256" key="8">
    <source>
        <dbReference type="ARBA" id="ARBA00022989"/>
    </source>
</evidence>
<dbReference type="UniPathway" id="UPA00196"/>
<evidence type="ECO:0000313" key="13">
    <source>
        <dbReference type="Proteomes" id="UP000799421"/>
    </source>
</evidence>
<evidence type="ECO:0000256" key="1">
    <source>
        <dbReference type="ARBA" id="ARBA00004643"/>
    </source>
</evidence>
<dbReference type="PANTHER" id="PTHR28533:SF1">
    <property type="entry name" value="PROTEIN PBN1"/>
    <property type="match status" value="1"/>
</dbReference>
<dbReference type="GO" id="GO:0005789">
    <property type="term" value="C:endoplasmic reticulum membrane"/>
    <property type="evidence" value="ECO:0007669"/>
    <property type="project" value="UniProtKB-SubCell"/>
</dbReference>
<dbReference type="GO" id="GO:0006506">
    <property type="term" value="P:GPI anchor biosynthetic process"/>
    <property type="evidence" value="ECO:0007669"/>
    <property type="project" value="UniProtKB-UniPathway"/>
</dbReference>
<protein>
    <recommendedName>
        <fullName evidence="4 11">Protein PBN1</fullName>
    </recommendedName>
</protein>
<gene>
    <name evidence="12" type="ORF">K470DRAFT_237002</name>
</gene>
<evidence type="ECO:0000256" key="6">
    <source>
        <dbReference type="ARBA" id="ARBA00022692"/>
    </source>
</evidence>
<evidence type="ECO:0000256" key="11">
    <source>
        <dbReference type="RuleBase" id="RU366056"/>
    </source>
</evidence>
<dbReference type="Proteomes" id="UP000799421">
    <property type="component" value="Unassembled WGS sequence"/>
</dbReference>
<reference evidence="12" key="1">
    <citation type="journal article" date="2020" name="Stud. Mycol.">
        <title>101 Dothideomycetes genomes: a test case for predicting lifestyles and emergence of pathogens.</title>
        <authorList>
            <person name="Haridas S."/>
            <person name="Albert R."/>
            <person name="Binder M."/>
            <person name="Bloem J."/>
            <person name="Labutti K."/>
            <person name="Salamov A."/>
            <person name="Andreopoulos B."/>
            <person name="Baker S."/>
            <person name="Barry K."/>
            <person name="Bills G."/>
            <person name="Bluhm B."/>
            <person name="Cannon C."/>
            <person name="Castanera R."/>
            <person name="Culley D."/>
            <person name="Daum C."/>
            <person name="Ezra D."/>
            <person name="Gonzalez J."/>
            <person name="Henrissat B."/>
            <person name="Kuo A."/>
            <person name="Liang C."/>
            <person name="Lipzen A."/>
            <person name="Lutzoni F."/>
            <person name="Magnuson J."/>
            <person name="Mondo S."/>
            <person name="Nolan M."/>
            <person name="Ohm R."/>
            <person name="Pangilinan J."/>
            <person name="Park H.-J."/>
            <person name="Ramirez L."/>
            <person name="Alfaro M."/>
            <person name="Sun H."/>
            <person name="Tritt A."/>
            <person name="Yoshinaga Y."/>
            <person name="Zwiers L.-H."/>
            <person name="Turgeon B."/>
            <person name="Goodwin S."/>
            <person name="Spatafora J."/>
            <person name="Crous P."/>
            <person name="Grigoriev I."/>
        </authorList>
    </citation>
    <scope>NUCLEOTIDE SEQUENCE</scope>
    <source>
        <strain evidence="12">CBS 480.64</strain>
    </source>
</reference>
<keyword evidence="8 11" id="KW-1133">Transmembrane helix</keyword>
<keyword evidence="5 11" id="KW-0337">GPI-anchor biosynthesis</keyword>
<dbReference type="AlphaFoldDB" id="A0A6A7BSX9"/>
<feature type="transmembrane region" description="Helical" evidence="11">
    <location>
        <begin position="411"/>
        <end position="433"/>
    </location>
</feature>
<dbReference type="InterPro" id="IPR013233">
    <property type="entry name" value="PIG-X/PBN1"/>
</dbReference>
<comment type="similarity">
    <text evidence="3 11">Belongs to the PIGX family.</text>
</comment>
<keyword evidence="9 11" id="KW-0472">Membrane</keyword>
<dbReference type="Pfam" id="PF08320">
    <property type="entry name" value="PIG-X"/>
    <property type="match status" value="1"/>
</dbReference>
<keyword evidence="6 11" id="KW-0812">Transmembrane</keyword>
<proteinExistence type="inferred from homology"/>
<comment type="pathway">
    <text evidence="2 11">Glycolipid biosynthesis; glycosylphosphatidylinositol-anchor biosynthesis.</text>
</comment>
<dbReference type="SMART" id="SM00780">
    <property type="entry name" value="PIG-X"/>
    <property type="match status" value="1"/>
</dbReference>
<keyword evidence="13" id="KW-1185">Reference proteome</keyword>
<keyword evidence="7 11" id="KW-0256">Endoplasmic reticulum</keyword>
<evidence type="ECO:0000256" key="5">
    <source>
        <dbReference type="ARBA" id="ARBA00022502"/>
    </source>
</evidence>
<organism evidence="12 13">
    <name type="scientific">Piedraia hortae CBS 480.64</name>
    <dbReference type="NCBI Taxonomy" id="1314780"/>
    <lineage>
        <taxon>Eukaryota</taxon>
        <taxon>Fungi</taxon>
        <taxon>Dikarya</taxon>
        <taxon>Ascomycota</taxon>
        <taxon>Pezizomycotina</taxon>
        <taxon>Dothideomycetes</taxon>
        <taxon>Dothideomycetidae</taxon>
        <taxon>Capnodiales</taxon>
        <taxon>Piedraiaceae</taxon>
        <taxon>Piedraia</taxon>
    </lineage>
</organism>
<evidence type="ECO:0000256" key="3">
    <source>
        <dbReference type="ARBA" id="ARBA00010345"/>
    </source>
</evidence>
<evidence type="ECO:0000256" key="4">
    <source>
        <dbReference type="ARBA" id="ARBA00020410"/>
    </source>
</evidence>
<dbReference type="OrthoDB" id="5546453at2759"/>
<comment type="function">
    <text evidence="11">Required for proper folding and/or the stability of a subset of proteins in the endoplasmic reticulum. Component of glycosylphosphatidylinositol-mannosyltransferase 1 which transfers the first of the 4 mannoses in the GPI-anchor precursors during GPI-anchor biosynthesis. Probably acts by stabilizing the mannosyltransferase GPI14.</text>
</comment>
<keyword evidence="10" id="KW-0325">Glycoprotein</keyword>
<accession>A0A6A7BSX9</accession>
<dbReference type="PANTHER" id="PTHR28533">
    <property type="entry name" value="PROTEIN PBN1"/>
    <property type="match status" value="1"/>
</dbReference>
<evidence type="ECO:0000256" key="10">
    <source>
        <dbReference type="ARBA" id="ARBA00023180"/>
    </source>
</evidence>
<evidence type="ECO:0000256" key="2">
    <source>
        <dbReference type="ARBA" id="ARBA00004687"/>
    </source>
</evidence>
<dbReference type="InterPro" id="IPR042322">
    <property type="entry name" value="Pbn1"/>
</dbReference>
<comment type="subcellular location">
    <subcellularLocation>
        <location evidence="11">Endoplasmic reticulum membrane</location>
        <topology evidence="11">Single-pass membrane protein</topology>
    </subcellularLocation>
    <subcellularLocation>
        <location evidence="1">Endoplasmic reticulum membrane</location>
        <topology evidence="1">Single-pass type III membrane protein</topology>
    </subcellularLocation>
</comment>
<evidence type="ECO:0000256" key="7">
    <source>
        <dbReference type="ARBA" id="ARBA00022824"/>
    </source>
</evidence>